<name>A0ABT9H2N6_9GAMM</name>
<evidence type="ECO:0000313" key="2">
    <source>
        <dbReference type="Proteomes" id="UP001231616"/>
    </source>
</evidence>
<accession>A0ABT9H2N6</accession>
<dbReference type="EMBL" id="JAUZVZ010000026">
    <property type="protein sequence ID" value="MDP4537473.1"/>
    <property type="molecule type" value="Genomic_DNA"/>
</dbReference>
<evidence type="ECO:0000313" key="1">
    <source>
        <dbReference type="EMBL" id="MDP4537473.1"/>
    </source>
</evidence>
<dbReference type="RefSeq" id="WP_305894736.1">
    <property type="nucleotide sequence ID" value="NZ_JAUZVZ010000026.1"/>
</dbReference>
<sequence>MSKVYRLKPLEYSVEVPQLSLIEFADIIGDEDFSIIRRQPRTNEKLSDRWTPVRCALAPQYKNVRHVPDVSFWGSYLLLSKRAYKALSPVLANEGEFLPLHVANLPMYLFVSLQFAKEDLAKTHHRYEEGIECGLSELVFKRRDIANKAVFKSLLYGCHALFATGKFKSAFEEHDFTGITFDEDLAGVF</sequence>
<keyword evidence="2" id="KW-1185">Reference proteome</keyword>
<gene>
    <name evidence="1" type="ORF">Q3O60_14870</name>
</gene>
<proteinExistence type="predicted"/>
<protein>
    <submittedName>
        <fullName evidence="1">Uncharacterized protein</fullName>
    </submittedName>
</protein>
<comment type="caution">
    <text evidence="1">The sequence shown here is derived from an EMBL/GenBank/DDBJ whole genome shotgun (WGS) entry which is preliminary data.</text>
</comment>
<organism evidence="1 2">
    <name type="scientific">Alkalimonas collagenimarina</name>
    <dbReference type="NCBI Taxonomy" id="400390"/>
    <lineage>
        <taxon>Bacteria</taxon>
        <taxon>Pseudomonadati</taxon>
        <taxon>Pseudomonadota</taxon>
        <taxon>Gammaproteobacteria</taxon>
        <taxon>Alkalimonas</taxon>
    </lineage>
</organism>
<dbReference type="Proteomes" id="UP001231616">
    <property type="component" value="Unassembled WGS sequence"/>
</dbReference>
<reference evidence="1 2" key="1">
    <citation type="submission" date="2023-08" db="EMBL/GenBank/DDBJ databases">
        <authorList>
            <person name="Joshi A."/>
            <person name="Thite S."/>
        </authorList>
    </citation>
    <scope>NUCLEOTIDE SEQUENCE [LARGE SCALE GENOMIC DNA]</scope>
    <source>
        <strain evidence="1 2">AC40</strain>
    </source>
</reference>